<evidence type="ECO:0000256" key="5">
    <source>
        <dbReference type="ARBA" id="ARBA00022840"/>
    </source>
</evidence>
<dbReference type="InterPro" id="IPR035911">
    <property type="entry name" value="MurE/MurF_N"/>
</dbReference>
<dbReference type="SUPFAM" id="SSF53623">
    <property type="entry name" value="MurD-like peptide ligases, catalytic domain"/>
    <property type="match status" value="1"/>
</dbReference>
<evidence type="ECO:0000256" key="2">
    <source>
        <dbReference type="ARBA" id="ARBA00022598"/>
    </source>
</evidence>
<keyword evidence="8 10" id="KW-0131">Cell cycle</keyword>
<evidence type="ECO:0000259" key="12">
    <source>
        <dbReference type="Pfam" id="PF01225"/>
    </source>
</evidence>
<dbReference type="InterPro" id="IPR013221">
    <property type="entry name" value="Mur_ligase_cen"/>
</dbReference>
<dbReference type="HAMAP" id="MF_02019">
    <property type="entry name" value="MurF"/>
    <property type="match status" value="1"/>
</dbReference>
<evidence type="ECO:0000256" key="9">
    <source>
        <dbReference type="ARBA" id="ARBA00023316"/>
    </source>
</evidence>
<dbReference type="NCBIfam" id="TIGR01143">
    <property type="entry name" value="murF"/>
    <property type="match status" value="1"/>
</dbReference>
<feature type="binding site" evidence="10">
    <location>
        <begin position="112"/>
        <end position="118"/>
    </location>
    <ligand>
        <name>ATP</name>
        <dbReference type="ChEBI" id="CHEBI:30616"/>
    </ligand>
</feature>
<sequence>MRHFTVRQFAKACQAQYFGPEEVLEQEIHGVVIDNRQIEEGYLFAAVAGERVDGHTFIPSAFEKGAICALSEQKLENPSGPYLLVENTLQALKDAAEAYRKTLTLPVVAITGSVGKTSTKEMISSILSQKYSVLKTPGNLNNEIGLPLTVFQIDTSHEVAVLELGMNHFGEMHRLSKIARPDYCVFTNIRDVHLEFLGTRDGVFKAKSELLDFAAPDVKIFINGDDDKLIALKDRAVTFGLHSDNQIWADQIENLGLDGVRCCIHTPSGDITPVIPLPGNHMVYNACAGTSVGLALGLTLEEISHGIEALKAIAGRGHVIHASHYTLLDDCYNAGPDSMKGALDTLNYALTRKVAVLGDMGELGTNSEALHASVGTHMADLHIDLLVTIGVKSRAIHEAAKQAAPQTECIHYETKADFLVAAPQILKEQDAILLKASNAQKFKELVSALQEM</sequence>
<evidence type="ECO:0000256" key="1">
    <source>
        <dbReference type="ARBA" id="ARBA00022490"/>
    </source>
</evidence>
<dbReference type="GO" id="GO:0047480">
    <property type="term" value="F:UDP-N-acetylmuramoyl-tripeptide-D-alanyl-D-alanine ligase activity"/>
    <property type="evidence" value="ECO:0007669"/>
    <property type="project" value="UniProtKB-EC"/>
</dbReference>
<evidence type="ECO:0000313" key="16">
    <source>
        <dbReference type="Proteomes" id="UP001470288"/>
    </source>
</evidence>
<accession>A0ABV1I3M2</accession>
<evidence type="ECO:0000256" key="3">
    <source>
        <dbReference type="ARBA" id="ARBA00022618"/>
    </source>
</evidence>
<evidence type="ECO:0000256" key="4">
    <source>
        <dbReference type="ARBA" id="ARBA00022741"/>
    </source>
</evidence>
<keyword evidence="7 10" id="KW-0573">Peptidoglycan synthesis</keyword>
<comment type="function">
    <text evidence="10 11">Involved in cell wall formation. Catalyzes the final step in the synthesis of UDP-N-acetylmuramoyl-pentapeptide, the precursor of murein.</text>
</comment>
<dbReference type="Pfam" id="PF02875">
    <property type="entry name" value="Mur_ligase_C"/>
    <property type="match status" value="1"/>
</dbReference>
<keyword evidence="16" id="KW-1185">Reference proteome</keyword>
<protein>
    <recommendedName>
        <fullName evidence="10 11">UDP-N-acetylmuramoyl-tripeptide--D-alanyl-D-alanine ligase</fullName>
        <ecNumber evidence="10 11">6.3.2.10</ecNumber>
    </recommendedName>
    <alternativeName>
        <fullName evidence="10">D-alanyl-D-alanine-adding enzyme</fullName>
    </alternativeName>
</protein>
<comment type="pathway">
    <text evidence="10 11">Cell wall biogenesis; peptidoglycan biosynthesis.</text>
</comment>
<reference evidence="15 16" key="1">
    <citation type="submission" date="2024-03" db="EMBL/GenBank/DDBJ databases">
        <title>Human intestinal bacterial collection.</title>
        <authorList>
            <person name="Pauvert C."/>
            <person name="Hitch T.C.A."/>
            <person name="Clavel T."/>
        </authorList>
    </citation>
    <scope>NUCLEOTIDE SEQUENCE [LARGE SCALE GENOMIC DNA]</scope>
    <source>
        <strain evidence="15 16">CLA-AA-H78B</strain>
    </source>
</reference>
<feature type="domain" description="Mur ligase N-terminal catalytic" evidence="12">
    <location>
        <begin position="27"/>
        <end position="97"/>
    </location>
</feature>
<keyword evidence="4 10" id="KW-0547">Nucleotide-binding</keyword>
<evidence type="ECO:0000256" key="6">
    <source>
        <dbReference type="ARBA" id="ARBA00022960"/>
    </source>
</evidence>
<feature type="domain" description="Mur ligase central" evidence="14">
    <location>
        <begin position="110"/>
        <end position="291"/>
    </location>
</feature>
<evidence type="ECO:0000256" key="10">
    <source>
        <dbReference type="HAMAP-Rule" id="MF_02019"/>
    </source>
</evidence>
<dbReference type="SUPFAM" id="SSF53244">
    <property type="entry name" value="MurD-like peptide ligases, peptide-binding domain"/>
    <property type="match status" value="1"/>
</dbReference>
<keyword evidence="5 10" id="KW-0067">ATP-binding</keyword>
<keyword evidence="1 10" id="KW-0963">Cytoplasm</keyword>
<dbReference type="EMBL" id="JBBMFC010000028">
    <property type="protein sequence ID" value="MEQ2579782.1"/>
    <property type="molecule type" value="Genomic_DNA"/>
</dbReference>
<keyword evidence="6 10" id="KW-0133">Cell shape</keyword>
<keyword evidence="3 10" id="KW-0132">Cell division</keyword>
<dbReference type="SUPFAM" id="SSF63418">
    <property type="entry name" value="MurE/MurF N-terminal domain"/>
    <property type="match status" value="1"/>
</dbReference>
<dbReference type="InterPro" id="IPR051046">
    <property type="entry name" value="MurCDEF_CellWall_CoF430Synth"/>
</dbReference>
<comment type="subcellular location">
    <subcellularLocation>
        <location evidence="10 11">Cytoplasm</location>
    </subcellularLocation>
</comment>
<comment type="caution">
    <text evidence="15">The sequence shown here is derived from an EMBL/GenBank/DDBJ whole genome shotgun (WGS) entry which is preliminary data.</text>
</comment>
<dbReference type="RefSeq" id="WP_349144948.1">
    <property type="nucleotide sequence ID" value="NZ_JBBMFC010000028.1"/>
</dbReference>
<keyword evidence="2 10" id="KW-0436">Ligase</keyword>
<dbReference type="InterPro" id="IPR004101">
    <property type="entry name" value="Mur_ligase_C"/>
</dbReference>
<dbReference type="EC" id="6.3.2.10" evidence="10 11"/>
<evidence type="ECO:0000259" key="13">
    <source>
        <dbReference type="Pfam" id="PF02875"/>
    </source>
</evidence>
<name>A0ABV1I3M2_9FIRM</name>
<evidence type="ECO:0000256" key="8">
    <source>
        <dbReference type="ARBA" id="ARBA00023306"/>
    </source>
</evidence>
<evidence type="ECO:0000256" key="11">
    <source>
        <dbReference type="RuleBase" id="RU004136"/>
    </source>
</evidence>
<dbReference type="InterPro" id="IPR005863">
    <property type="entry name" value="UDP-N-AcMur_synth"/>
</dbReference>
<evidence type="ECO:0000313" key="15">
    <source>
        <dbReference type="EMBL" id="MEQ2579782.1"/>
    </source>
</evidence>
<comment type="similarity">
    <text evidence="10">Belongs to the MurCDEF family. MurF subfamily.</text>
</comment>
<organism evidence="15 16">
    <name type="scientific">Hominiventricola aquisgranensis</name>
    <dbReference type="NCBI Taxonomy" id="3133164"/>
    <lineage>
        <taxon>Bacteria</taxon>
        <taxon>Bacillati</taxon>
        <taxon>Bacillota</taxon>
        <taxon>Clostridia</taxon>
        <taxon>Lachnospirales</taxon>
        <taxon>Lachnospiraceae</taxon>
        <taxon>Hominiventricola</taxon>
    </lineage>
</organism>
<proteinExistence type="inferred from homology"/>
<comment type="catalytic activity">
    <reaction evidence="10 11">
        <text>D-alanyl-D-alanine + UDP-N-acetyl-alpha-D-muramoyl-L-alanyl-gamma-D-glutamyl-meso-2,6-diaminopimelate + ATP = UDP-N-acetyl-alpha-D-muramoyl-L-alanyl-gamma-D-glutamyl-meso-2,6-diaminopimeloyl-D-alanyl-D-alanine + ADP + phosphate + H(+)</text>
        <dbReference type="Rhea" id="RHEA:28374"/>
        <dbReference type="ChEBI" id="CHEBI:15378"/>
        <dbReference type="ChEBI" id="CHEBI:30616"/>
        <dbReference type="ChEBI" id="CHEBI:43474"/>
        <dbReference type="ChEBI" id="CHEBI:57822"/>
        <dbReference type="ChEBI" id="CHEBI:61386"/>
        <dbReference type="ChEBI" id="CHEBI:83905"/>
        <dbReference type="ChEBI" id="CHEBI:456216"/>
        <dbReference type="EC" id="6.3.2.10"/>
    </reaction>
</comment>
<dbReference type="InterPro" id="IPR000713">
    <property type="entry name" value="Mur_ligase_N"/>
</dbReference>
<evidence type="ECO:0000259" key="14">
    <source>
        <dbReference type="Pfam" id="PF08245"/>
    </source>
</evidence>
<dbReference type="Pfam" id="PF01225">
    <property type="entry name" value="Mur_ligase"/>
    <property type="match status" value="1"/>
</dbReference>
<keyword evidence="9 10" id="KW-0961">Cell wall biogenesis/degradation</keyword>
<dbReference type="Gene3D" id="3.90.190.20">
    <property type="entry name" value="Mur ligase, C-terminal domain"/>
    <property type="match status" value="1"/>
</dbReference>
<dbReference type="PANTHER" id="PTHR43024">
    <property type="entry name" value="UDP-N-ACETYLMURAMOYL-TRIPEPTIDE--D-ALANYL-D-ALANINE LIGASE"/>
    <property type="match status" value="1"/>
</dbReference>
<dbReference type="Gene3D" id="3.40.1390.10">
    <property type="entry name" value="MurE/MurF, N-terminal domain"/>
    <property type="match status" value="1"/>
</dbReference>
<dbReference type="Proteomes" id="UP001470288">
    <property type="component" value="Unassembled WGS sequence"/>
</dbReference>
<dbReference type="InterPro" id="IPR036565">
    <property type="entry name" value="Mur-like_cat_sf"/>
</dbReference>
<dbReference type="InterPro" id="IPR036615">
    <property type="entry name" value="Mur_ligase_C_dom_sf"/>
</dbReference>
<dbReference type="PANTHER" id="PTHR43024:SF1">
    <property type="entry name" value="UDP-N-ACETYLMURAMOYL-TRIPEPTIDE--D-ALANYL-D-ALANINE LIGASE"/>
    <property type="match status" value="1"/>
</dbReference>
<dbReference type="Gene3D" id="3.40.1190.10">
    <property type="entry name" value="Mur-like, catalytic domain"/>
    <property type="match status" value="1"/>
</dbReference>
<dbReference type="Pfam" id="PF08245">
    <property type="entry name" value="Mur_ligase_M"/>
    <property type="match status" value="1"/>
</dbReference>
<evidence type="ECO:0000256" key="7">
    <source>
        <dbReference type="ARBA" id="ARBA00022984"/>
    </source>
</evidence>
<feature type="domain" description="Mur ligase C-terminal" evidence="13">
    <location>
        <begin position="315"/>
        <end position="437"/>
    </location>
</feature>
<gene>
    <name evidence="10 15" type="primary">murF</name>
    <name evidence="15" type="ORF">WMO62_13275</name>
</gene>